<dbReference type="EMBL" id="JBHSBB010000012">
    <property type="protein sequence ID" value="MFC4033350.1"/>
    <property type="molecule type" value="Genomic_DNA"/>
</dbReference>
<proteinExistence type="predicted"/>
<protein>
    <submittedName>
        <fullName evidence="1">Uncharacterized protein</fullName>
    </submittedName>
</protein>
<sequence length="358" mass="37941">MHSDVIAAPLWSAGRDVVDQLLDAPLEVVWQAGLSGYHTREARLMDAGGAAWLVSSDRGVLTLGAGAPSLRTDADWWPVPVRFVGSAHPGGLMLVDDDAGVYRLTPGQAPVPVWESAYAPDALGVTGLPGGRLLVDAFDDWSSSTMEMIDEVTGHIMWRSGVVGPVMPVGDQLVGAAGEGGRDLVSLDLESGEERWRNPRALTMGGGFIAVVNGVLWIEDTLEERVRGFGVDSGRPVESIALPRPTRLTGVLDPGGRLHSADEHGWLVVDLARGRVDSDTRFENVGIDRVLAARTVRSADGRLVLADTRGQIFVVHPAHPHRPEPVTTCAQVAGIAITAGRVVVLSYDGTLTGIGARS</sequence>
<evidence type="ECO:0000313" key="2">
    <source>
        <dbReference type="Proteomes" id="UP001595765"/>
    </source>
</evidence>
<reference evidence="2" key="1">
    <citation type="journal article" date="2019" name="Int. J. Syst. Evol. Microbiol.">
        <title>The Global Catalogue of Microorganisms (GCM) 10K type strain sequencing project: providing services to taxonomists for standard genome sequencing and annotation.</title>
        <authorList>
            <consortium name="The Broad Institute Genomics Platform"/>
            <consortium name="The Broad Institute Genome Sequencing Center for Infectious Disease"/>
            <person name="Wu L."/>
            <person name="Ma J."/>
        </authorList>
    </citation>
    <scope>NUCLEOTIDE SEQUENCE [LARGE SCALE GENOMIC DNA]</scope>
    <source>
        <strain evidence="2">CGMCC 4.7237</strain>
    </source>
</reference>
<organism evidence="1 2">
    <name type="scientific">Streptomyces polygonati</name>
    <dbReference type="NCBI Taxonomy" id="1617087"/>
    <lineage>
        <taxon>Bacteria</taxon>
        <taxon>Bacillati</taxon>
        <taxon>Actinomycetota</taxon>
        <taxon>Actinomycetes</taxon>
        <taxon>Kitasatosporales</taxon>
        <taxon>Streptomycetaceae</taxon>
        <taxon>Streptomyces</taxon>
    </lineage>
</organism>
<dbReference type="SUPFAM" id="SSF50998">
    <property type="entry name" value="Quinoprotein alcohol dehydrogenase-like"/>
    <property type="match status" value="1"/>
</dbReference>
<dbReference type="RefSeq" id="WP_386430443.1">
    <property type="nucleotide sequence ID" value="NZ_JBHSBB010000012.1"/>
</dbReference>
<gene>
    <name evidence="1" type="ORF">ACFO3J_17905</name>
</gene>
<accession>A0ABV8HN20</accession>
<name>A0ABV8HN20_9ACTN</name>
<dbReference type="Proteomes" id="UP001595765">
    <property type="component" value="Unassembled WGS sequence"/>
</dbReference>
<dbReference type="InterPro" id="IPR011047">
    <property type="entry name" value="Quinoprotein_ADH-like_sf"/>
</dbReference>
<dbReference type="Gene3D" id="2.130.10.10">
    <property type="entry name" value="YVTN repeat-like/Quinoprotein amine dehydrogenase"/>
    <property type="match status" value="1"/>
</dbReference>
<keyword evidence="2" id="KW-1185">Reference proteome</keyword>
<dbReference type="InterPro" id="IPR015943">
    <property type="entry name" value="WD40/YVTN_repeat-like_dom_sf"/>
</dbReference>
<comment type="caution">
    <text evidence="1">The sequence shown here is derived from an EMBL/GenBank/DDBJ whole genome shotgun (WGS) entry which is preliminary data.</text>
</comment>
<evidence type="ECO:0000313" key="1">
    <source>
        <dbReference type="EMBL" id="MFC4033350.1"/>
    </source>
</evidence>